<feature type="region of interest" description="Disordered" evidence="1">
    <location>
        <begin position="1"/>
        <end position="20"/>
    </location>
</feature>
<reference evidence="3" key="1">
    <citation type="submission" date="2021-06" db="EMBL/GenBank/DDBJ databases">
        <authorList>
            <person name="Kallberg Y."/>
            <person name="Tangrot J."/>
            <person name="Rosling A."/>
        </authorList>
    </citation>
    <scope>NUCLEOTIDE SEQUENCE</scope>
    <source>
        <strain evidence="3">MT106</strain>
    </source>
</reference>
<accession>A0A9N9FSD7</accession>
<evidence type="ECO:0000313" key="3">
    <source>
        <dbReference type="EMBL" id="CAG8552993.1"/>
    </source>
</evidence>
<dbReference type="SUPFAM" id="SSF47095">
    <property type="entry name" value="HMG-box"/>
    <property type="match status" value="1"/>
</dbReference>
<dbReference type="Pfam" id="PF00505">
    <property type="entry name" value="HMG_box"/>
    <property type="match status" value="1"/>
</dbReference>
<dbReference type="InterPro" id="IPR009071">
    <property type="entry name" value="HMG_box_dom"/>
</dbReference>
<protein>
    <submittedName>
        <fullName evidence="3">13380_t:CDS:1</fullName>
    </submittedName>
</protein>
<feature type="domain" description="HMG box" evidence="2">
    <location>
        <begin position="48"/>
        <end position="109"/>
    </location>
</feature>
<dbReference type="Proteomes" id="UP000789831">
    <property type="component" value="Unassembled WGS sequence"/>
</dbReference>
<dbReference type="OrthoDB" id="10353610at2759"/>
<dbReference type="InterPro" id="IPR036910">
    <property type="entry name" value="HMG_box_dom_sf"/>
</dbReference>
<comment type="caution">
    <text evidence="3">The sequence shown here is derived from an EMBL/GenBank/DDBJ whole genome shotgun (WGS) entry which is preliminary data.</text>
</comment>
<sequence>MKTSPATSSQKTSSDFPRIVPKFPPEVTPKTLIQKAIVKYKSLGQTSRIPNAFIAYRVAFCKELRSMKHPVITQPQLSSMAKQSWLSEPEEVRKEYQRIALEAKDLYKHLVRMNLPARLEKEKNLQLQSQKLNSNNNSQFIRVETPASPLQSLQSSSVSETEDYVDQITIPSSNFHSSVDENEQPIVGHEISPIYNYSPTFNIPTYTSTFFTSPPPLENDFTYETSYFANPFQPEINSLNNYNQTQMSSSIPSFFSTNYDFIDQLGSSNYIKETTISSNISKKQQQSLPTSSSSSPNVCDCCKNENTVLKNRVKELESQLALLTSGQSQEKTA</sequence>
<dbReference type="Gene3D" id="1.10.30.10">
    <property type="entry name" value="High mobility group box domain"/>
    <property type="match status" value="1"/>
</dbReference>
<dbReference type="EMBL" id="CAJVPL010001106">
    <property type="protein sequence ID" value="CAG8552993.1"/>
    <property type="molecule type" value="Genomic_DNA"/>
</dbReference>
<dbReference type="AlphaFoldDB" id="A0A9N9FSD7"/>
<proteinExistence type="predicted"/>
<keyword evidence="4" id="KW-1185">Reference proteome</keyword>
<gene>
    <name evidence="3" type="ORF">AGERDE_LOCUS6762</name>
</gene>
<organism evidence="3 4">
    <name type="scientific">Ambispora gerdemannii</name>
    <dbReference type="NCBI Taxonomy" id="144530"/>
    <lineage>
        <taxon>Eukaryota</taxon>
        <taxon>Fungi</taxon>
        <taxon>Fungi incertae sedis</taxon>
        <taxon>Mucoromycota</taxon>
        <taxon>Glomeromycotina</taxon>
        <taxon>Glomeromycetes</taxon>
        <taxon>Archaeosporales</taxon>
        <taxon>Ambisporaceae</taxon>
        <taxon>Ambispora</taxon>
    </lineage>
</organism>
<name>A0A9N9FSD7_9GLOM</name>
<evidence type="ECO:0000259" key="2">
    <source>
        <dbReference type="Pfam" id="PF00505"/>
    </source>
</evidence>
<feature type="compositionally biased region" description="Polar residues" evidence="1">
    <location>
        <begin position="1"/>
        <end position="15"/>
    </location>
</feature>
<evidence type="ECO:0000313" key="4">
    <source>
        <dbReference type="Proteomes" id="UP000789831"/>
    </source>
</evidence>
<evidence type="ECO:0000256" key="1">
    <source>
        <dbReference type="SAM" id="MobiDB-lite"/>
    </source>
</evidence>